<evidence type="ECO:0000313" key="2">
    <source>
        <dbReference type="EMBL" id="WXB08955.1"/>
    </source>
</evidence>
<feature type="compositionally biased region" description="Basic residues" evidence="1">
    <location>
        <begin position="49"/>
        <end position="59"/>
    </location>
</feature>
<dbReference type="Proteomes" id="UP001374803">
    <property type="component" value="Chromosome"/>
</dbReference>
<proteinExistence type="predicted"/>
<name>A0ABZ2LII1_9BACT</name>
<feature type="compositionally biased region" description="Basic and acidic residues" evidence="1">
    <location>
        <begin position="31"/>
        <end position="48"/>
    </location>
</feature>
<feature type="region of interest" description="Disordered" evidence="1">
    <location>
        <begin position="27"/>
        <end position="64"/>
    </location>
</feature>
<accession>A0ABZ2LII1</accession>
<gene>
    <name evidence="2" type="ORF">LVJ94_17180</name>
</gene>
<dbReference type="EMBL" id="CP089983">
    <property type="protein sequence ID" value="WXB08955.1"/>
    <property type="molecule type" value="Genomic_DNA"/>
</dbReference>
<dbReference type="RefSeq" id="WP_394838630.1">
    <property type="nucleotide sequence ID" value="NZ_CP089929.1"/>
</dbReference>
<evidence type="ECO:0000256" key="1">
    <source>
        <dbReference type="SAM" id="MobiDB-lite"/>
    </source>
</evidence>
<organism evidence="2 3">
    <name type="scientific">Pendulispora rubella</name>
    <dbReference type="NCBI Taxonomy" id="2741070"/>
    <lineage>
        <taxon>Bacteria</taxon>
        <taxon>Pseudomonadati</taxon>
        <taxon>Myxococcota</taxon>
        <taxon>Myxococcia</taxon>
        <taxon>Myxococcales</taxon>
        <taxon>Sorangiineae</taxon>
        <taxon>Pendulisporaceae</taxon>
        <taxon>Pendulispora</taxon>
    </lineage>
</organism>
<evidence type="ECO:0000313" key="3">
    <source>
        <dbReference type="Proteomes" id="UP001374803"/>
    </source>
</evidence>
<sequence>MHHDLREAIRDLVDDLASKVIDVLRAATPSELHDARTNSRNTKPDARMPRSRHRRRKHSPNTDVVGADTLLDQMLDALRASPQGLRSEDLRARLRAEKATFRLVAREAIAADLIAKTGARRATMLALK</sequence>
<protein>
    <submittedName>
        <fullName evidence="2">Uncharacterized protein</fullName>
    </submittedName>
</protein>
<keyword evidence="3" id="KW-1185">Reference proteome</keyword>
<reference evidence="2" key="1">
    <citation type="submission" date="2021-12" db="EMBL/GenBank/DDBJ databases">
        <title>Discovery of the Pendulisporaceae a myxobacterial family with distinct sporulation behavior and unique specialized metabolism.</title>
        <authorList>
            <person name="Garcia R."/>
            <person name="Popoff A."/>
            <person name="Bader C.D."/>
            <person name="Loehr J."/>
            <person name="Walesch S."/>
            <person name="Walt C."/>
            <person name="Boldt J."/>
            <person name="Bunk B."/>
            <person name="Haeckl F.J.F.P.J."/>
            <person name="Gunesch A.P."/>
            <person name="Birkelbach J."/>
            <person name="Nuebel U."/>
            <person name="Pietschmann T."/>
            <person name="Bach T."/>
            <person name="Mueller R."/>
        </authorList>
    </citation>
    <scope>NUCLEOTIDE SEQUENCE</scope>
    <source>
        <strain evidence="2">MSr11367</strain>
    </source>
</reference>